<dbReference type="PROSITE" id="PS00108">
    <property type="entry name" value="PROTEIN_KINASE_ST"/>
    <property type="match status" value="1"/>
</dbReference>
<dbReference type="InterPro" id="IPR008271">
    <property type="entry name" value="Ser/Thr_kinase_AS"/>
</dbReference>
<dbReference type="AlphaFoldDB" id="A0A8R1HKF4"/>
<feature type="domain" description="Protein kinase" evidence="2">
    <location>
        <begin position="1"/>
        <end position="102"/>
    </location>
</feature>
<evidence type="ECO:0000259" key="2">
    <source>
        <dbReference type="PROSITE" id="PS50011"/>
    </source>
</evidence>
<dbReference type="Gene3D" id="1.10.510.10">
    <property type="entry name" value="Transferase(Phosphotransferase) domain 1"/>
    <property type="match status" value="1"/>
</dbReference>
<evidence type="ECO:0000256" key="1">
    <source>
        <dbReference type="ARBA" id="ARBA00012513"/>
    </source>
</evidence>
<name>A0A8R1HKF4_CAEJA</name>
<dbReference type="EC" id="2.7.11.1" evidence="1"/>
<dbReference type="GO" id="GO:0005524">
    <property type="term" value="F:ATP binding"/>
    <property type="evidence" value="ECO:0007669"/>
    <property type="project" value="InterPro"/>
</dbReference>
<dbReference type="EnsemblMetazoa" id="CJA04242.1">
    <property type="protein sequence ID" value="CJA04242.1"/>
    <property type="gene ID" value="WBGene00123444"/>
</dbReference>
<dbReference type="PANTHER" id="PTHR11909">
    <property type="entry name" value="CASEIN KINASE-RELATED"/>
    <property type="match status" value="1"/>
</dbReference>
<accession>A0A8R1HKF4</accession>
<dbReference type="InterPro" id="IPR011009">
    <property type="entry name" value="Kinase-like_dom_sf"/>
</dbReference>
<reference evidence="4" key="1">
    <citation type="submission" date="2010-08" db="EMBL/GenBank/DDBJ databases">
        <authorList>
            <consortium name="Caenorhabditis japonica Sequencing Consortium"/>
            <person name="Wilson R.K."/>
        </authorList>
    </citation>
    <scope>NUCLEOTIDE SEQUENCE [LARGE SCALE GENOMIC DNA]</scope>
    <source>
        <strain evidence="4">DF5081</strain>
    </source>
</reference>
<organism evidence="3 4">
    <name type="scientific">Caenorhabditis japonica</name>
    <dbReference type="NCBI Taxonomy" id="281687"/>
    <lineage>
        <taxon>Eukaryota</taxon>
        <taxon>Metazoa</taxon>
        <taxon>Ecdysozoa</taxon>
        <taxon>Nematoda</taxon>
        <taxon>Chromadorea</taxon>
        <taxon>Rhabditida</taxon>
        <taxon>Rhabditina</taxon>
        <taxon>Rhabditomorpha</taxon>
        <taxon>Rhabditoidea</taxon>
        <taxon>Rhabditidae</taxon>
        <taxon>Peloderinae</taxon>
        <taxon>Caenorhabditis</taxon>
    </lineage>
</organism>
<dbReference type="GO" id="GO:0004674">
    <property type="term" value="F:protein serine/threonine kinase activity"/>
    <property type="evidence" value="ECO:0007669"/>
    <property type="project" value="UniProtKB-EC"/>
</dbReference>
<dbReference type="Proteomes" id="UP000005237">
    <property type="component" value="Unassembled WGS sequence"/>
</dbReference>
<dbReference type="InterPro" id="IPR050235">
    <property type="entry name" value="CK1_Ser-Thr_kinase"/>
</dbReference>
<keyword evidence="4" id="KW-1185">Reference proteome</keyword>
<evidence type="ECO:0000313" key="3">
    <source>
        <dbReference type="EnsemblMetazoa" id="CJA04242.1"/>
    </source>
</evidence>
<dbReference type="InterPro" id="IPR000719">
    <property type="entry name" value="Prot_kinase_dom"/>
</dbReference>
<evidence type="ECO:0000313" key="4">
    <source>
        <dbReference type="Proteomes" id="UP000005237"/>
    </source>
</evidence>
<dbReference type="Pfam" id="PF17667">
    <property type="entry name" value="Pkinase_fungal"/>
    <property type="match status" value="1"/>
</dbReference>
<reference evidence="3" key="2">
    <citation type="submission" date="2022-06" db="UniProtKB">
        <authorList>
            <consortium name="EnsemblMetazoa"/>
        </authorList>
    </citation>
    <scope>IDENTIFICATION</scope>
    <source>
        <strain evidence="3">DF5081</strain>
    </source>
</reference>
<dbReference type="InterPro" id="IPR040976">
    <property type="entry name" value="Pkinase_fungal"/>
</dbReference>
<sequence length="102" mass="11485">MYCPSVCKTVLHVFQDYTHADIKAANILLEKERAYSSAVLVDFGLAHRTTNNVDKPDKKRAHNGTCIFTSTDAHRGNNPSFRGDVEILRLQPRHVAHGTLPW</sequence>
<protein>
    <recommendedName>
        <fullName evidence="1">non-specific serine/threonine protein kinase</fullName>
        <ecNumber evidence="1">2.7.11.1</ecNumber>
    </recommendedName>
</protein>
<dbReference type="PROSITE" id="PS50011">
    <property type="entry name" value="PROTEIN_KINASE_DOM"/>
    <property type="match status" value="1"/>
</dbReference>
<dbReference type="SUPFAM" id="SSF56112">
    <property type="entry name" value="Protein kinase-like (PK-like)"/>
    <property type="match status" value="1"/>
</dbReference>
<proteinExistence type="predicted"/>